<gene>
    <name evidence="2" type="ORF">MDG893_12909</name>
</gene>
<dbReference type="EMBL" id="ABCP01000040">
    <property type="protein sequence ID" value="EDM46435.1"/>
    <property type="molecule type" value="Genomic_DNA"/>
</dbReference>
<dbReference type="OrthoDB" id="6370086at2"/>
<evidence type="ECO:0000313" key="2">
    <source>
        <dbReference type="EMBL" id="EDM46435.1"/>
    </source>
</evidence>
<organism evidence="2 3">
    <name type="scientific">Marinobacter algicola DG893</name>
    <dbReference type="NCBI Taxonomy" id="443152"/>
    <lineage>
        <taxon>Bacteria</taxon>
        <taxon>Pseudomonadati</taxon>
        <taxon>Pseudomonadota</taxon>
        <taxon>Gammaproteobacteria</taxon>
        <taxon>Pseudomonadales</taxon>
        <taxon>Marinobacteraceae</taxon>
        <taxon>Marinobacter</taxon>
    </lineage>
</organism>
<name>A6F487_9GAMM</name>
<dbReference type="STRING" id="443152.MDG893_12909"/>
<comment type="caution">
    <text evidence="2">The sequence shown here is derived from an EMBL/GenBank/DDBJ whole genome shotgun (WGS) entry which is preliminary data.</text>
</comment>
<dbReference type="Proteomes" id="UP000005856">
    <property type="component" value="Unassembled WGS sequence"/>
</dbReference>
<keyword evidence="1" id="KW-0732">Signal</keyword>
<dbReference type="RefSeq" id="WP_007155071.1">
    <property type="nucleotide sequence ID" value="NZ_ABCP01000040.1"/>
</dbReference>
<feature type="signal peptide" evidence="1">
    <location>
        <begin position="1"/>
        <end position="26"/>
    </location>
</feature>
<evidence type="ECO:0000313" key="3">
    <source>
        <dbReference type="Proteomes" id="UP000005856"/>
    </source>
</evidence>
<accession>A6F487</accession>
<keyword evidence="3" id="KW-1185">Reference proteome</keyword>
<reference evidence="2 3" key="1">
    <citation type="submission" date="2007-06" db="EMBL/GenBank/DDBJ databases">
        <authorList>
            <person name="Green D."/>
            <person name="Ferriera S."/>
            <person name="Johnson J."/>
            <person name="Kravitz S."/>
            <person name="Beeson K."/>
            <person name="Sutton G."/>
            <person name="Rogers Y.-H."/>
            <person name="Friedman R."/>
            <person name="Frazier M."/>
            <person name="Venter J.C."/>
        </authorList>
    </citation>
    <scope>NUCLEOTIDE SEQUENCE [LARGE SCALE GENOMIC DNA]</scope>
    <source>
        <strain evidence="2 3">DG893</strain>
    </source>
</reference>
<feature type="chain" id="PRO_5002696468" evidence="1">
    <location>
        <begin position="27"/>
        <end position="122"/>
    </location>
</feature>
<proteinExistence type="predicted"/>
<sequence length="122" mass="13653">MTRFRMFQSLWLVVITTMIAVSSASAQSDSESTIQGYEASEIHLTLDSRNNVLGLRVVECELCTQHSYLPAQDIVISEGAKDLSAENYPKVSGRSGTIMFDDRNKMVFEVNFWTPLGEGEVR</sequence>
<protein>
    <submittedName>
        <fullName evidence="2">Uncharacterized protein</fullName>
    </submittedName>
</protein>
<evidence type="ECO:0000256" key="1">
    <source>
        <dbReference type="SAM" id="SignalP"/>
    </source>
</evidence>
<dbReference type="AlphaFoldDB" id="A6F487"/>